<feature type="compositionally biased region" description="Low complexity" evidence="1">
    <location>
        <begin position="839"/>
        <end position="852"/>
    </location>
</feature>
<dbReference type="EMBL" id="ML996203">
    <property type="protein sequence ID" value="KAF2731077.1"/>
    <property type="molecule type" value="Genomic_DNA"/>
</dbReference>
<feature type="compositionally biased region" description="Low complexity" evidence="1">
    <location>
        <begin position="79"/>
        <end position="99"/>
    </location>
</feature>
<gene>
    <name evidence="2" type="ORF">EJ04DRAFT_567171</name>
</gene>
<feature type="compositionally biased region" description="Basic residues" evidence="1">
    <location>
        <begin position="1520"/>
        <end position="1530"/>
    </location>
</feature>
<keyword evidence="3" id="KW-1185">Reference proteome</keyword>
<feature type="region of interest" description="Disordered" evidence="1">
    <location>
        <begin position="286"/>
        <end position="325"/>
    </location>
</feature>
<evidence type="ECO:0000256" key="1">
    <source>
        <dbReference type="SAM" id="MobiDB-lite"/>
    </source>
</evidence>
<feature type="region of interest" description="Disordered" evidence="1">
    <location>
        <begin position="58"/>
        <end position="237"/>
    </location>
</feature>
<evidence type="ECO:0000313" key="2">
    <source>
        <dbReference type="EMBL" id="KAF2731077.1"/>
    </source>
</evidence>
<organism evidence="2 3">
    <name type="scientific">Polyplosphaeria fusca</name>
    <dbReference type="NCBI Taxonomy" id="682080"/>
    <lineage>
        <taxon>Eukaryota</taxon>
        <taxon>Fungi</taxon>
        <taxon>Dikarya</taxon>
        <taxon>Ascomycota</taxon>
        <taxon>Pezizomycotina</taxon>
        <taxon>Dothideomycetes</taxon>
        <taxon>Pleosporomycetidae</taxon>
        <taxon>Pleosporales</taxon>
        <taxon>Tetraplosphaeriaceae</taxon>
        <taxon>Polyplosphaeria</taxon>
    </lineage>
</organism>
<feature type="region of interest" description="Disordered" evidence="1">
    <location>
        <begin position="511"/>
        <end position="913"/>
    </location>
</feature>
<feature type="compositionally biased region" description="Polar residues" evidence="1">
    <location>
        <begin position="883"/>
        <end position="901"/>
    </location>
</feature>
<feature type="region of interest" description="Disordered" evidence="1">
    <location>
        <begin position="1180"/>
        <end position="1200"/>
    </location>
</feature>
<feature type="compositionally biased region" description="Polar residues" evidence="1">
    <location>
        <begin position="656"/>
        <end position="686"/>
    </location>
</feature>
<protein>
    <submittedName>
        <fullName evidence="2">Uncharacterized protein</fullName>
    </submittedName>
</protein>
<feature type="compositionally biased region" description="Polar residues" evidence="1">
    <location>
        <begin position="1263"/>
        <end position="1278"/>
    </location>
</feature>
<feature type="compositionally biased region" description="Polar residues" evidence="1">
    <location>
        <begin position="768"/>
        <end position="781"/>
    </location>
</feature>
<feature type="compositionally biased region" description="Basic and acidic residues" evidence="1">
    <location>
        <begin position="1541"/>
        <end position="1558"/>
    </location>
</feature>
<feature type="region of interest" description="Disordered" evidence="1">
    <location>
        <begin position="1439"/>
        <end position="1470"/>
    </location>
</feature>
<feature type="compositionally biased region" description="Polar residues" evidence="1">
    <location>
        <begin position="600"/>
        <end position="628"/>
    </location>
</feature>
<dbReference type="OrthoDB" id="3922633at2759"/>
<feature type="region of interest" description="Disordered" evidence="1">
    <location>
        <begin position="1249"/>
        <end position="1279"/>
    </location>
</feature>
<name>A0A9P4QU89_9PLEO</name>
<feature type="region of interest" description="Disordered" evidence="1">
    <location>
        <begin position="1519"/>
        <end position="1608"/>
    </location>
</feature>
<comment type="caution">
    <text evidence="2">The sequence shown here is derived from an EMBL/GenBank/DDBJ whole genome shotgun (WGS) entry which is preliminary data.</text>
</comment>
<feature type="compositionally biased region" description="Polar residues" evidence="1">
    <location>
        <begin position="1447"/>
        <end position="1464"/>
    </location>
</feature>
<feature type="compositionally biased region" description="Basic and acidic residues" evidence="1">
    <location>
        <begin position="804"/>
        <end position="814"/>
    </location>
</feature>
<proteinExistence type="predicted"/>
<feature type="compositionally biased region" description="Polar residues" evidence="1">
    <location>
        <begin position="11"/>
        <end position="24"/>
    </location>
</feature>
<reference evidence="2" key="1">
    <citation type="journal article" date="2020" name="Stud. Mycol.">
        <title>101 Dothideomycetes genomes: a test case for predicting lifestyles and emergence of pathogens.</title>
        <authorList>
            <person name="Haridas S."/>
            <person name="Albert R."/>
            <person name="Binder M."/>
            <person name="Bloem J."/>
            <person name="Labutti K."/>
            <person name="Salamov A."/>
            <person name="Andreopoulos B."/>
            <person name="Baker S."/>
            <person name="Barry K."/>
            <person name="Bills G."/>
            <person name="Bluhm B."/>
            <person name="Cannon C."/>
            <person name="Castanera R."/>
            <person name="Culley D."/>
            <person name="Daum C."/>
            <person name="Ezra D."/>
            <person name="Gonzalez J."/>
            <person name="Henrissat B."/>
            <person name="Kuo A."/>
            <person name="Liang C."/>
            <person name="Lipzen A."/>
            <person name="Lutzoni F."/>
            <person name="Magnuson J."/>
            <person name="Mondo S."/>
            <person name="Nolan M."/>
            <person name="Ohm R."/>
            <person name="Pangilinan J."/>
            <person name="Park H.-J."/>
            <person name="Ramirez L."/>
            <person name="Alfaro M."/>
            <person name="Sun H."/>
            <person name="Tritt A."/>
            <person name="Yoshinaga Y."/>
            <person name="Zwiers L.-H."/>
            <person name="Turgeon B."/>
            <person name="Goodwin S."/>
            <person name="Spatafora J."/>
            <person name="Crous P."/>
            <person name="Grigoriev I."/>
        </authorList>
    </citation>
    <scope>NUCLEOTIDE SEQUENCE</scope>
    <source>
        <strain evidence="2">CBS 125425</strain>
    </source>
</reference>
<accession>A0A9P4QU89</accession>
<feature type="region of interest" description="Disordered" evidence="1">
    <location>
        <begin position="1297"/>
        <end position="1344"/>
    </location>
</feature>
<feature type="compositionally biased region" description="Polar residues" evidence="1">
    <location>
        <begin position="1186"/>
        <end position="1200"/>
    </location>
</feature>
<dbReference type="Proteomes" id="UP000799444">
    <property type="component" value="Unassembled WGS sequence"/>
</dbReference>
<evidence type="ECO:0000313" key="3">
    <source>
        <dbReference type="Proteomes" id="UP000799444"/>
    </source>
</evidence>
<feature type="compositionally biased region" description="Polar residues" evidence="1">
    <location>
        <begin position="290"/>
        <end position="319"/>
    </location>
</feature>
<feature type="compositionally biased region" description="Polar residues" evidence="1">
    <location>
        <begin position="147"/>
        <end position="181"/>
    </location>
</feature>
<feature type="compositionally biased region" description="Polar residues" evidence="1">
    <location>
        <begin position="730"/>
        <end position="759"/>
    </location>
</feature>
<sequence>MPLTEKDPNVSGRSSRASNLSTGSRGPRKPHSHGGKSDLLSTAPGVLSMLRTSTELGDVGGLAYDSSSVPSNMPRGVPRRSGASSRMSTASSHSTASRRTSSHQPWPPASSGARRSMTRENNVPQYVPDTLSPTIMNLPGSSPLIPRSQSSKHGSGRSFSLTHTSHPSFGLSNNRSFASLRTQEHGHRPRSPYQYPTRLRRPGYRPSSPALSDVTGARPRRQHGRSGHQKLRIPSDISIRYEEGRLPGHANHTRAPNFSTFRPGDVPPVPALTHRMVVEQSRLARKLAQGSVSSGSTNRQTNSDAPSSDGQSPPTSKDGSSMEVLVSSTSTRMLMEDVVEPLFYDYTEQFERDEYIESPEDTVPTGFVHHIKTILEEKVNVEQTPRKAKDPPMERIAEPPNADVVEIAELPGSPVARRITRDMVLAALDTASSTEDAEASTKPECCNASNASSIATQGQLSEVEVIRARPTHRSPPLENVSTNRYSVLSQVGSSVMDSSTLDFAVRYSIPMATGSEPNPADTDDGMSDLLAGYQRTESGPNTKHDSESPAELQATTFPTQPELEDGIDRKSNHAAKSSDEQSFKSCTELPDEVRNDTDAKSGQTCQDAVTPERSMSLSASRLPSNGSLAKSKKRPVSEIPLSSPMTVVRRLHTSPPRESSCPQLRTRTRASSKVGSQESMVASTSPFVERPGQLPPPVPPRESSSSKEAQRSQAVADFLLRLSRPRRFSKSQSANGKQAHSLGSATQIDPVLQENTLATSDPRHASSEALSGSSPIHTTVPETKVTPGPYVAAKPETSGLAATQHRDTPKKDPEVLSTTKPKMAEEMRRHVSPHHRRSLSSPSPRTAARSSVCTPHDPPPRARFQSSPGPLPAPPAQSRRDSQTTTHIVWHGQNSSTSSRPQFGETPINRGFHEEDSTTDLRLSAYRYPASLHHLPDLKEESHEDSSLNTSASNLKNSTFRLPVGAQITRLSVDDAALFGPRPSSKSVPKNNRKHSRGLPSMNFSHIDLFAKLNEALDMRTSRSLEGRREDILDPTFAASTPKRQSSAGEIREKYRSFFASLDELEKTTNATQAATILDMMPLEPPYSPDELVAEIDKLTIPSVGGLTQRLSELIPSLREYYRLERAGEFAAEEVIMEHALEEIHEVGGPALKRSSARLRPMPGSPNLVVIDDGLYDELTGKETDTNSPSSGFVTNSDASVTGGAQVKGIANARARDKAPLVELEPPSPALIRARSLSLDHQDLHPSLESRLSSRRRSLHSPASTPTATDTRPWNSDKNYPWATTIASIDISLPARARLRDSPRPRPSPLRRRFSDSSEISTPAAGDTPASPTTILRLSSSGDPFTHSRHRLSFFSSNKRATNTQATGFDASGFATGPLLVRGANQPHEAGERYPSSALTPPPNANLSQHRSHWSEDTTEDEMPAINAKKLKLSNLKGHFTKGAGRGQSSQAPQAQDNSVTMAPNDSVAGFDSIQDQEGEAQAFTHQRNTFGGAKGMSTTKFHGKRFLKMIRSLMDKAGRFTRKMSKRNRVAVAPRSKFRQGAEEEPRRSGLDRDDKPMGPGDISRGPTPPPKTPPPVPPKELSPPMPVGHTPSPPVKIKVTPCSPAF</sequence>
<feature type="region of interest" description="Disordered" evidence="1">
    <location>
        <begin position="1387"/>
        <end position="1421"/>
    </location>
</feature>
<feature type="compositionally biased region" description="Basic and acidic residues" evidence="1">
    <location>
        <begin position="566"/>
        <end position="582"/>
    </location>
</feature>
<feature type="compositionally biased region" description="Polar residues" evidence="1">
    <location>
        <begin position="1330"/>
        <end position="1343"/>
    </location>
</feature>
<feature type="compositionally biased region" description="Pro residues" evidence="1">
    <location>
        <begin position="1568"/>
        <end position="1596"/>
    </location>
</feature>
<feature type="compositionally biased region" description="Basic residues" evidence="1">
    <location>
        <begin position="218"/>
        <end position="231"/>
    </location>
</feature>
<feature type="region of interest" description="Disordered" evidence="1">
    <location>
        <begin position="1"/>
        <end position="46"/>
    </location>
</feature>